<dbReference type="GO" id="GO:0006888">
    <property type="term" value="P:endoplasmic reticulum to Golgi vesicle-mediated transport"/>
    <property type="evidence" value="ECO:0007669"/>
    <property type="project" value="TreeGrafter"/>
</dbReference>
<dbReference type="Pfam" id="PF05050">
    <property type="entry name" value="Methyltransf_21"/>
    <property type="match status" value="1"/>
</dbReference>
<dbReference type="InterPro" id="IPR053202">
    <property type="entry name" value="EGF_Rcpt_Signaling_Reg"/>
</dbReference>
<evidence type="ECO:0000313" key="2">
    <source>
        <dbReference type="EMBL" id="QHT80147.1"/>
    </source>
</evidence>
<dbReference type="PANTHER" id="PTHR34009">
    <property type="entry name" value="PROTEIN STAR"/>
    <property type="match status" value="1"/>
</dbReference>
<dbReference type="GO" id="GO:0005794">
    <property type="term" value="C:Golgi apparatus"/>
    <property type="evidence" value="ECO:0007669"/>
    <property type="project" value="TreeGrafter"/>
</dbReference>
<feature type="domain" description="Methyltransferase FkbM" evidence="1">
    <location>
        <begin position="32"/>
        <end position="185"/>
    </location>
</feature>
<dbReference type="GO" id="GO:0005886">
    <property type="term" value="C:plasma membrane"/>
    <property type="evidence" value="ECO:0007669"/>
    <property type="project" value="TreeGrafter"/>
</dbReference>
<organism evidence="2">
    <name type="scientific">viral metagenome</name>
    <dbReference type="NCBI Taxonomy" id="1070528"/>
    <lineage>
        <taxon>unclassified sequences</taxon>
        <taxon>metagenomes</taxon>
        <taxon>organismal metagenomes</taxon>
    </lineage>
</organism>
<dbReference type="InterPro" id="IPR006342">
    <property type="entry name" value="FkbM_mtfrase"/>
</dbReference>
<dbReference type="GO" id="GO:0031902">
    <property type="term" value="C:late endosome membrane"/>
    <property type="evidence" value="ECO:0007669"/>
    <property type="project" value="TreeGrafter"/>
</dbReference>
<dbReference type="EMBL" id="MN739963">
    <property type="protein sequence ID" value="QHT80147.1"/>
    <property type="molecule type" value="Genomic_DNA"/>
</dbReference>
<dbReference type="GO" id="GO:0016197">
    <property type="term" value="P:endosomal transport"/>
    <property type="evidence" value="ECO:0007669"/>
    <property type="project" value="TreeGrafter"/>
</dbReference>
<dbReference type="InterPro" id="IPR029063">
    <property type="entry name" value="SAM-dependent_MTases_sf"/>
</dbReference>
<dbReference type="GO" id="GO:0005789">
    <property type="term" value="C:endoplasmic reticulum membrane"/>
    <property type="evidence" value="ECO:0007669"/>
    <property type="project" value="TreeGrafter"/>
</dbReference>
<accession>A0A6C0HIB3</accession>
<dbReference type="PANTHER" id="PTHR34009:SF2">
    <property type="entry name" value="PROTEIN STAR"/>
    <property type="match status" value="1"/>
</dbReference>
<name>A0A6C0HIB3_9ZZZZ</name>
<sequence length="215" mass="24987">MKSFALHDSRNIPLDYKLDNIIQKNEGFFIELGANDGLDQSNTAFFEFYRGWKGILIEPSREKYEQCCANRLNSIVQNYACVDNNYPEYHVLGDFNGNLMSSVNGSRLNVVELVSVPAITLENLLDWYTTPGQVIDLLSLDTEGYELPILRGLNLNKYRPRYMLIEIYKKDFYEIVSFLLSHNYLLHSNFSNYSLTTNPHWDGTHNDYLFIDKNI</sequence>
<dbReference type="AlphaFoldDB" id="A0A6C0HIB3"/>
<evidence type="ECO:0000259" key="1">
    <source>
        <dbReference type="Pfam" id="PF05050"/>
    </source>
</evidence>
<dbReference type="Gene3D" id="3.40.50.150">
    <property type="entry name" value="Vaccinia Virus protein VP39"/>
    <property type="match status" value="1"/>
</dbReference>
<reference evidence="2" key="1">
    <citation type="journal article" date="2020" name="Nature">
        <title>Giant virus diversity and host interactions through global metagenomics.</title>
        <authorList>
            <person name="Schulz F."/>
            <person name="Roux S."/>
            <person name="Paez-Espino D."/>
            <person name="Jungbluth S."/>
            <person name="Walsh D.A."/>
            <person name="Denef V.J."/>
            <person name="McMahon K.D."/>
            <person name="Konstantinidis K.T."/>
            <person name="Eloe-Fadrosh E.A."/>
            <person name="Kyrpides N.C."/>
            <person name="Woyke T."/>
        </authorList>
    </citation>
    <scope>NUCLEOTIDE SEQUENCE</scope>
    <source>
        <strain evidence="2">GVMAG-M-3300023184-105</strain>
    </source>
</reference>
<proteinExistence type="predicted"/>
<dbReference type="SUPFAM" id="SSF53335">
    <property type="entry name" value="S-adenosyl-L-methionine-dependent methyltransferases"/>
    <property type="match status" value="1"/>
</dbReference>
<dbReference type="NCBIfam" id="TIGR01444">
    <property type="entry name" value="fkbM_fam"/>
    <property type="match status" value="1"/>
</dbReference>
<protein>
    <recommendedName>
        <fullName evidence="1">Methyltransferase FkbM domain-containing protein</fullName>
    </recommendedName>
</protein>